<dbReference type="PANTHER" id="PTHR11070">
    <property type="entry name" value="UVRD / RECB / PCRA DNA HELICASE FAMILY MEMBER"/>
    <property type="match status" value="1"/>
</dbReference>
<keyword evidence="2" id="KW-0540">Nuclease</keyword>
<comment type="similarity">
    <text evidence="1">Belongs to the helicase family. UvrD subfamily.</text>
</comment>
<evidence type="ECO:0000256" key="12">
    <source>
        <dbReference type="ARBA" id="ARBA00034617"/>
    </source>
</evidence>
<sequence length="904" mass="98836">MPTLEGDAADAVAHRGGHIQIIAAAGSGKTEVVSQRVADLIATGVEPRSIVAFTFTEKAAAELKERIRQRVTARVGHSAGDKLGQLQVSTIHAYCFRLLQTYDPHFEAYSLVDENQLVALMSREGSRLNLKRFGRGLFDGIKNFLRSVDVLENELIDVDALPDGDFKDAVRDYYATLDRYRVLTFGQQIVQAVRALEQPTIHAAVTAVVEHLIVDEYQDINPAQERLISLLASPTGRADLVVVGDDDQAIYQWRGSAVDNIVTFTERYPDVAQFRLLTNRRSRPGIVALANEFAGSIPGRLDKEMLPSRPASGESVKISVGTGTEADEASDLAKSIVELNASGVPFRSIAVLVRGKAAYPRIMDAFAAHGIPVQPGGRTGLFEQPAADALGSVYAWLADLQWKFAGTKARIDVTLDEVVLAVVRAFTLNRRSLQLVRHHLTSWKARASATSSSVDLIGDLYALLGLLGVKEWNLDDLLVRNALGTIARFTQVLADYESVQRRSRRDTANPGEQVGTAWTPWYYKSLAILMVNYASGEYDDFDGEEDLAGDAVALGTVHGAKGLEWPVVFLPSLTKKRFPSMRTGSQQTWLLPREMFDASRYEGSDADERRLFYVAVTRARDWVSLSSHARVTKQSAAPSPYLESARAIAGVGGSADSFDAKSIESPDLQLSYSDVAAYLACGRSYLLRSRLGFLPPVRDELGYGNAVHHVMRVLAERTKDTGEMPSASDIDALVDSDFFLPFANKPAHRLMKARARALVQTYLDSHPEEFLRTWATERPFELFLDGVVVAGRADVIYDEHDGVPSNLAIVDYKTATGPEIEPLQLQIYADAGRREGLTVSAGFVHDMGQGARHSVDVSDGAIAAAEVRVQAAASGLRSLTFAPAPTKEKCKHCDVRLLCKDSAS</sequence>
<dbReference type="Gene3D" id="1.10.10.160">
    <property type="match status" value="1"/>
</dbReference>
<dbReference type="Gene3D" id="3.40.50.300">
    <property type="entry name" value="P-loop containing nucleotide triphosphate hydrolases"/>
    <property type="match status" value="3"/>
</dbReference>
<feature type="domain" description="UvrD-like helicase C-terminal" evidence="17">
    <location>
        <begin position="284"/>
        <end position="562"/>
    </location>
</feature>
<evidence type="ECO:0000256" key="2">
    <source>
        <dbReference type="ARBA" id="ARBA00022722"/>
    </source>
</evidence>
<evidence type="ECO:0000256" key="6">
    <source>
        <dbReference type="ARBA" id="ARBA00022806"/>
    </source>
</evidence>
<evidence type="ECO:0000313" key="19">
    <source>
        <dbReference type="Proteomes" id="UP000502498"/>
    </source>
</evidence>
<proteinExistence type="inferred from homology"/>
<dbReference type="Pfam" id="PF13361">
    <property type="entry name" value="UvrD_C"/>
    <property type="match status" value="2"/>
</dbReference>
<dbReference type="InterPro" id="IPR011604">
    <property type="entry name" value="PDDEXK-like_dom_sf"/>
</dbReference>
<dbReference type="SUPFAM" id="SSF52540">
    <property type="entry name" value="P-loop containing nucleoside triphosphate hydrolases"/>
    <property type="match status" value="1"/>
</dbReference>
<evidence type="ECO:0000259" key="17">
    <source>
        <dbReference type="PROSITE" id="PS51217"/>
    </source>
</evidence>
<organism evidence="18 19">
    <name type="scientific">Microbacterium hominis</name>
    <dbReference type="NCBI Taxonomy" id="162426"/>
    <lineage>
        <taxon>Bacteria</taxon>
        <taxon>Bacillati</taxon>
        <taxon>Actinomycetota</taxon>
        <taxon>Actinomycetes</taxon>
        <taxon>Micrococcales</taxon>
        <taxon>Microbacteriaceae</taxon>
        <taxon>Microbacterium</taxon>
    </lineage>
</organism>
<feature type="domain" description="UvrD-like helicase ATP-binding" evidence="16">
    <location>
        <begin position="2"/>
        <end position="283"/>
    </location>
</feature>
<evidence type="ECO:0000256" key="10">
    <source>
        <dbReference type="ARBA" id="ARBA00023204"/>
    </source>
</evidence>
<dbReference type="GO" id="GO:0003677">
    <property type="term" value="F:DNA binding"/>
    <property type="evidence" value="ECO:0007669"/>
    <property type="project" value="UniProtKB-KW"/>
</dbReference>
<evidence type="ECO:0000256" key="1">
    <source>
        <dbReference type="ARBA" id="ARBA00009922"/>
    </source>
</evidence>
<keyword evidence="6 15" id="KW-0347">Helicase</keyword>
<dbReference type="GO" id="GO:0043138">
    <property type="term" value="F:3'-5' DNA helicase activity"/>
    <property type="evidence" value="ECO:0007669"/>
    <property type="project" value="UniProtKB-EC"/>
</dbReference>
<dbReference type="GO" id="GO:0000725">
    <property type="term" value="P:recombinational repair"/>
    <property type="evidence" value="ECO:0007669"/>
    <property type="project" value="TreeGrafter"/>
</dbReference>
<keyword evidence="3 15" id="KW-0547">Nucleotide-binding</keyword>
<evidence type="ECO:0000256" key="13">
    <source>
        <dbReference type="ARBA" id="ARBA00034808"/>
    </source>
</evidence>
<dbReference type="Proteomes" id="UP000502498">
    <property type="component" value="Chromosome"/>
</dbReference>
<keyword evidence="7" id="KW-0269">Exonuclease</keyword>
<evidence type="ECO:0000256" key="11">
    <source>
        <dbReference type="ARBA" id="ARBA00023235"/>
    </source>
</evidence>
<evidence type="ECO:0000256" key="5">
    <source>
        <dbReference type="ARBA" id="ARBA00022801"/>
    </source>
</evidence>
<protein>
    <recommendedName>
        <fullName evidence="13">DNA 3'-5' helicase</fullName>
        <ecNumber evidence="13">5.6.2.4</ecNumber>
    </recommendedName>
</protein>
<dbReference type="PANTHER" id="PTHR11070:SF2">
    <property type="entry name" value="ATP-DEPENDENT DNA HELICASE SRS2"/>
    <property type="match status" value="1"/>
</dbReference>
<evidence type="ECO:0000256" key="15">
    <source>
        <dbReference type="PROSITE-ProRule" id="PRU00560"/>
    </source>
</evidence>
<accession>A0A7D4PXL5</accession>
<keyword evidence="11" id="KW-0413">Isomerase</keyword>
<dbReference type="EC" id="5.6.2.4" evidence="13"/>
<dbReference type="Pfam" id="PF00580">
    <property type="entry name" value="UvrD-helicase"/>
    <property type="match status" value="1"/>
</dbReference>
<evidence type="ECO:0000256" key="7">
    <source>
        <dbReference type="ARBA" id="ARBA00022839"/>
    </source>
</evidence>
<evidence type="ECO:0000313" key="18">
    <source>
        <dbReference type="EMBL" id="QKJ21074.1"/>
    </source>
</evidence>
<evidence type="ECO:0000256" key="9">
    <source>
        <dbReference type="ARBA" id="ARBA00023125"/>
    </source>
</evidence>
<evidence type="ECO:0000259" key="16">
    <source>
        <dbReference type="PROSITE" id="PS51198"/>
    </source>
</evidence>
<dbReference type="GO" id="GO:0005524">
    <property type="term" value="F:ATP binding"/>
    <property type="evidence" value="ECO:0007669"/>
    <property type="project" value="UniProtKB-UniRule"/>
</dbReference>
<evidence type="ECO:0000256" key="3">
    <source>
        <dbReference type="ARBA" id="ARBA00022741"/>
    </source>
</evidence>
<reference evidence="18 19" key="1">
    <citation type="submission" date="2020-05" db="EMBL/GenBank/DDBJ databases">
        <title>Strain PA2F3 complete genome.</title>
        <authorList>
            <person name="Kim Y.-S."/>
            <person name="Kim S.-J."/>
            <person name="Jung H.-k."/>
            <person name="Kim S.-E."/>
            <person name="Kim K.-H."/>
        </authorList>
    </citation>
    <scope>NUCLEOTIDE SEQUENCE [LARGE SCALE GENOMIC DNA]</scope>
    <source>
        <strain evidence="18 19">PA2F3</strain>
    </source>
</reference>
<dbReference type="AlphaFoldDB" id="A0A7D4PXL5"/>
<dbReference type="InterPro" id="IPR013986">
    <property type="entry name" value="DExx_box_DNA_helicase_dom_sf"/>
</dbReference>
<keyword evidence="5 15" id="KW-0378">Hydrolase</keyword>
<comment type="catalytic activity">
    <reaction evidence="12">
        <text>Couples ATP hydrolysis with the unwinding of duplex DNA by translocating in the 3'-5' direction.</text>
        <dbReference type="EC" id="5.6.2.4"/>
    </reaction>
</comment>
<keyword evidence="8 15" id="KW-0067">ATP-binding</keyword>
<dbReference type="InterPro" id="IPR038726">
    <property type="entry name" value="PDDEXK_AddAB-type"/>
</dbReference>
<dbReference type="InterPro" id="IPR014016">
    <property type="entry name" value="UvrD-like_ATP-bd"/>
</dbReference>
<keyword evidence="4" id="KW-0227">DNA damage</keyword>
<evidence type="ECO:0000256" key="8">
    <source>
        <dbReference type="ARBA" id="ARBA00022840"/>
    </source>
</evidence>
<feature type="binding site" evidence="15">
    <location>
        <begin position="23"/>
        <end position="30"/>
    </location>
    <ligand>
        <name>ATP</name>
        <dbReference type="ChEBI" id="CHEBI:30616"/>
    </ligand>
</feature>
<name>A0A7D4PXL5_9MICO</name>
<dbReference type="InterPro" id="IPR027417">
    <property type="entry name" value="P-loop_NTPase"/>
</dbReference>
<dbReference type="CDD" id="cd17932">
    <property type="entry name" value="DEXQc_UvrD"/>
    <property type="match status" value="1"/>
</dbReference>
<dbReference type="InterPro" id="IPR000212">
    <property type="entry name" value="DNA_helicase_UvrD/REP"/>
</dbReference>
<dbReference type="EMBL" id="CP054038">
    <property type="protein sequence ID" value="QKJ21074.1"/>
    <property type="molecule type" value="Genomic_DNA"/>
</dbReference>
<keyword evidence="9" id="KW-0238">DNA-binding</keyword>
<evidence type="ECO:0000256" key="14">
    <source>
        <dbReference type="ARBA" id="ARBA00048988"/>
    </source>
</evidence>
<dbReference type="PROSITE" id="PS51198">
    <property type="entry name" value="UVRD_HELICASE_ATP_BIND"/>
    <property type="match status" value="1"/>
</dbReference>
<keyword evidence="10" id="KW-0234">DNA repair</keyword>
<dbReference type="PROSITE" id="PS51217">
    <property type="entry name" value="UVRD_HELICASE_CTER"/>
    <property type="match status" value="1"/>
</dbReference>
<dbReference type="Pfam" id="PF12705">
    <property type="entry name" value="PDDEXK_1"/>
    <property type="match status" value="1"/>
</dbReference>
<dbReference type="GO" id="GO:0004527">
    <property type="term" value="F:exonuclease activity"/>
    <property type="evidence" value="ECO:0007669"/>
    <property type="project" value="UniProtKB-KW"/>
</dbReference>
<evidence type="ECO:0000256" key="4">
    <source>
        <dbReference type="ARBA" id="ARBA00022763"/>
    </source>
</evidence>
<comment type="catalytic activity">
    <reaction evidence="14">
        <text>ATP + H2O = ADP + phosphate + H(+)</text>
        <dbReference type="Rhea" id="RHEA:13065"/>
        <dbReference type="ChEBI" id="CHEBI:15377"/>
        <dbReference type="ChEBI" id="CHEBI:15378"/>
        <dbReference type="ChEBI" id="CHEBI:30616"/>
        <dbReference type="ChEBI" id="CHEBI:43474"/>
        <dbReference type="ChEBI" id="CHEBI:456216"/>
        <dbReference type="EC" id="5.6.2.4"/>
    </reaction>
</comment>
<dbReference type="InterPro" id="IPR014017">
    <property type="entry name" value="DNA_helicase_UvrD-like_C"/>
</dbReference>
<gene>
    <name evidence="18" type="ORF">HQM25_03695</name>
</gene>
<dbReference type="Gene3D" id="3.90.320.10">
    <property type="match status" value="1"/>
</dbReference>